<accession>A0A0K0XY01</accession>
<dbReference type="Pfam" id="PF05402">
    <property type="entry name" value="PqqD"/>
    <property type="match status" value="1"/>
</dbReference>
<organism evidence="1 2">
    <name type="scientific">Wenzhouxiangella marina</name>
    <dbReference type="NCBI Taxonomy" id="1579979"/>
    <lineage>
        <taxon>Bacteria</taxon>
        <taxon>Pseudomonadati</taxon>
        <taxon>Pseudomonadota</taxon>
        <taxon>Gammaproteobacteria</taxon>
        <taxon>Chromatiales</taxon>
        <taxon>Wenzhouxiangellaceae</taxon>
        <taxon>Wenzhouxiangella</taxon>
    </lineage>
</organism>
<dbReference type="KEGG" id="wma:WM2015_2148"/>
<dbReference type="Gene3D" id="1.10.10.1150">
    <property type="entry name" value="Coenzyme PQQ synthesis protein D (PqqD)"/>
    <property type="match status" value="1"/>
</dbReference>
<dbReference type="EMBL" id="CP012154">
    <property type="protein sequence ID" value="AKS42512.1"/>
    <property type="molecule type" value="Genomic_DNA"/>
</dbReference>
<dbReference type="AlphaFoldDB" id="A0A0K0XY01"/>
<dbReference type="InterPro" id="IPR041881">
    <property type="entry name" value="PqqD_sf"/>
</dbReference>
<gene>
    <name evidence="1" type="ORF">WM2015_2148</name>
</gene>
<name>A0A0K0XY01_9GAMM</name>
<evidence type="ECO:0000313" key="2">
    <source>
        <dbReference type="Proteomes" id="UP000066624"/>
    </source>
</evidence>
<dbReference type="RefSeq" id="WP_049726067.1">
    <property type="nucleotide sequence ID" value="NZ_CP012154.1"/>
</dbReference>
<reference evidence="1 2" key="1">
    <citation type="submission" date="2015-07" db="EMBL/GenBank/DDBJ databases">
        <authorList>
            <person name="Noorani M."/>
        </authorList>
    </citation>
    <scope>NUCLEOTIDE SEQUENCE [LARGE SCALE GENOMIC DNA]</scope>
    <source>
        <strain evidence="1 2">KCTC 42284</strain>
    </source>
</reference>
<protein>
    <submittedName>
        <fullName evidence="1">Uncharacterized protein</fullName>
    </submittedName>
</protein>
<proteinExistence type="predicted"/>
<sequence>MTTAAVTIADAFDAGRLALTVLDDGSGVLLDQDAEALISLNATGLVLVEALKAGCRDEGQLADRLVERFRVDRPRAEADVTAFLRALADSL</sequence>
<evidence type="ECO:0000313" key="1">
    <source>
        <dbReference type="EMBL" id="AKS42512.1"/>
    </source>
</evidence>
<keyword evidence="2" id="KW-1185">Reference proteome</keyword>
<dbReference type="InterPro" id="IPR008792">
    <property type="entry name" value="PQQD"/>
</dbReference>
<dbReference type="Proteomes" id="UP000066624">
    <property type="component" value="Chromosome"/>
</dbReference>